<feature type="compositionally biased region" description="Low complexity" evidence="10">
    <location>
        <begin position="119"/>
        <end position="137"/>
    </location>
</feature>
<dbReference type="GO" id="GO:0005886">
    <property type="term" value="C:plasma membrane"/>
    <property type="evidence" value="ECO:0007669"/>
    <property type="project" value="UniProtKB-SubCell"/>
</dbReference>
<dbReference type="PATRIC" id="fig|864564.6.peg.885"/>
<evidence type="ECO:0000256" key="9">
    <source>
        <dbReference type="ARBA" id="ARBA00023136"/>
    </source>
</evidence>
<accession>E6JYJ6</accession>
<dbReference type="PANTHER" id="PTHR33909:SF1">
    <property type="entry name" value="SEC TRANSLOCON ACCESSORY COMPLEX SUBUNIT YAJC"/>
    <property type="match status" value="1"/>
</dbReference>
<proteinExistence type="inferred from homology"/>
<dbReference type="Proteomes" id="UP000004946">
    <property type="component" value="Chromosome"/>
</dbReference>
<feature type="transmembrane region" description="Helical" evidence="11">
    <location>
        <begin position="14"/>
        <end position="34"/>
    </location>
</feature>
<evidence type="ECO:0000313" key="13">
    <source>
        <dbReference type="Proteomes" id="UP000004946"/>
    </source>
</evidence>
<keyword evidence="13" id="KW-1185">Reference proteome</keyword>
<dbReference type="RefSeq" id="WP_006290417.1">
    <property type="nucleotide sequence ID" value="NZ_AP012333.1"/>
</dbReference>
<dbReference type="InterPro" id="IPR003849">
    <property type="entry name" value="Preprotein_translocase_YajC"/>
</dbReference>
<reference evidence="12 13" key="1">
    <citation type="submission" date="2010-12" db="EMBL/GenBank/DDBJ databases">
        <authorList>
            <person name="Muzny D."/>
            <person name="Qin X."/>
            <person name="Buhay C."/>
            <person name="Dugan-Rocha S."/>
            <person name="Ding Y."/>
            <person name="Chen G."/>
            <person name="Hawes A."/>
            <person name="Holder M."/>
            <person name="Jhangiani S."/>
            <person name="Johnson A."/>
            <person name="Khan Z."/>
            <person name="Li Z."/>
            <person name="Liu W."/>
            <person name="Liu X."/>
            <person name="Perez L."/>
            <person name="Shen H."/>
            <person name="Wang Q."/>
            <person name="Watt J."/>
            <person name="Xi L."/>
            <person name="Xin Y."/>
            <person name="Zhou J."/>
            <person name="Deng J."/>
            <person name="Jiang H."/>
            <person name="Liu Y."/>
            <person name="Qu J."/>
            <person name="Song X.-Z."/>
            <person name="Zhang L."/>
            <person name="Villasana D."/>
            <person name="Johnson A."/>
            <person name="Liu J."/>
            <person name="Liyanage D."/>
            <person name="Lorensuhewa L."/>
            <person name="Robinson T."/>
            <person name="Song A."/>
            <person name="Song B.-B."/>
            <person name="Dinh H."/>
            <person name="Thornton R."/>
            <person name="Coyle M."/>
            <person name="Francisco L."/>
            <person name="Jackson L."/>
            <person name="Javaid M."/>
            <person name="Korchina V."/>
            <person name="Kovar C."/>
            <person name="Mata R."/>
            <person name="Mathew T."/>
            <person name="Ngo R."/>
            <person name="Nguyen L."/>
            <person name="Nguyen N."/>
            <person name="Okwuonu G."/>
            <person name="Ongeri F."/>
            <person name="Pham C."/>
            <person name="Simmons D."/>
            <person name="Wilczek-Boney K."/>
            <person name="Hale W."/>
            <person name="Jakkamsetti A."/>
            <person name="Pham P."/>
            <person name="Ruth R."/>
            <person name="San Lucas F."/>
            <person name="Warren J."/>
            <person name="Zhang J."/>
            <person name="Zhao Z."/>
            <person name="Zhou C."/>
            <person name="Zhu D."/>
            <person name="Lee S."/>
            <person name="Bess C."/>
            <person name="Blankenburg K."/>
            <person name="Forbes L."/>
            <person name="Fu Q."/>
            <person name="Gubbala S."/>
            <person name="Hirani K."/>
            <person name="Jayaseelan J.C."/>
            <person name="Lara F."/>
            <person name="Munidasa M."/>
            <person name="Palculict T."/>
            <person name="Patil S."/>
            <person name="Pu L.-L."/>
            <person name="Saada N."/>
            <person name="Tang L."/>
            <person name="Weissenberger G."/>
            <person name="Zhu Y."/>
            <person name="Hemphill L."/>
            <person name="Shang Y."/>
            <person name="Youmans B."/>
            <person name="Ayvaz T."/>
            <person name="Ross M."/>
            <person name="Santibanez J."/>
            <person name="Aqrawi P."/>
            <person name="Gross S."/>
            <person name="Joshi V."/>
            <person name="Fowler G."/>
            <person name="Nazareth L."/>
            <person name="Reid J."/>
            <person name="Worley K."/>
            <person name="Petrosino J."/>
            <person name="Highlander S."/>
            <person name="Gibbs R."/>
        </authorList>
    </citation>
    <scope>NUCLEOTIDE SEQUENCE [LARGE SCALE GENOMIC DNA]</scope>
    <source>
        <strain evidence="12 13">DSM 10105</strain>
    </source>
</reference>
<evidence type="ECO:0000256" key="8">
    <source>
        <dbReference type="ARBA" id="ARBA00023010"/>
    </source>
</evidence>
<evidence type="ECO:0000256" key="11">
    <source>
        <dbReference type="SAM" id="Phobius"/>
    </source>
</evidence>
<keyword evidence="9 11" id="KW-0472">Membrane</keyword>
<evidence type="ECO:0000256" key="7">
    <source>
        <dbReference type="ARBA" id="ARBA00022989"/>
    </source>
</evidence>
<keyword evidence="3" id="KW-0813">Transport</keyword>
<comment type="caution">
    <text evidence="12">The sequence shown here is derived from an EMBL/GenBank/DDBJ whole genome shotgun (WGS) entry which is preliminary data.</text>
</comment>
<feature type="compositionally biased region" description="Low complexity" evidence="10">
    <location>
        <begin position="148"/>
        <end position="159"/>
    </location>
</feature>
<dbReference type="eggNOG" id="COG1862">
    <property type="taxonomic scope" value="Bacteria"/>
</dbReference>
<dbReference type="AlphaFoldDB" id="E6JYJ6"/>
<evidence type="ECO:0000313" key="12">
    <source>
        <dbReference type="EMBL" id="EFT83823.1"/>
    </source>
</evidence>
<gene>
    <name evidence="12" type="ORF">HMPREF0620_0828</name>
</gene>
<evidence type="ECO:0000256" key="10">
    <source>
        <dbReference type="SAM" id="MobiDB-lite"/>
    </source>
</evidence>
<dbReference type="KEGG" id="pdo:PSDT_0804"/>
<evidence type="ECO:0000256" key="1">
    <source>
        <dbReference type="ARBA" id="ARBA00004162"/>
    </source>
</evidence>
<dbReference type="Pfam" id="PF02699">
    <property type="entry name" value="YajC"/>
    <property type="match status" value="1"/>
</dbReference>
<keyword evidence="6" id="KW-0653">Protein transport</keyword>
<organism evidence="12 13">
    <name type="scientific">Parascardovia denticolens DSM 10105 = JCM 12538</name>
    <dbReference type="NCBI Taxonomy" id="864564"/>
    <lineage>
        <taxon>Bacteria</taxon>
        <taxon>Bacillati</taxon>
        <taxon>Actinomycetota</taxon>
        <taxon>Actinomycetes</taxon>
        <taxon>Bifidobacteriales</taxon>
        <taxon>Bifidobacteriaceae</taxon>
        <taxon>Parascardovia</taxon>
    </lineage>
</organism>
<evidence type="ECO:0000256" key="3">
    <source>
        <dbReference type="ARBA" id="ARBA00022448"/>
    </source>
</evidence>
<dbReference type="PANTHER" id="PTHR33909">
    <property type="entry name" value="SEC TRANSLOCON ACCESSORY COMPLEX SUBUNIT YAJC"/>
    <property type="match status" value="1"/>
</dbReference>
<dbReference type="HOGENOM" id="CLU_116157_3_0_11"/>
<protein>
    <submittedName>
        <fullName evidence="12">Preprotein translocase subunit</fullName>
    </submittedName>
</protein>
<evidence type="ECO:0000256" key="5">
    <source>
        <dbReference type="ARBA" id="ARBA00022692"/>
    </source>
</evidence>
<name>E6JYJ6_PARDN</name>
<keyword evidence="8" id="KW-0811">Translocation</keyword>
<comment type="similarity">
    <text evidence="2">Belongs to the YajC family.</text>
</comment>
<sequence length="182" mass="19132">MIILSAAKASNSGAGSSMLFMIILLIAMIGLMVWTSRKQKKQQSQVQDFRQTLKEGDPVATVGGLLGTVHSVDLEHDEVVIDSEGSLSKWRIQAITEPPIRPAYVSDDEVDENGNPLADQSETADSSDSSESVTPETPENVASSEQTGAAASPAPAAGSFDSADLAGSGAEQVPYERPAQEN</sequence>
<comment type="subcellular location">
    <subcellularLocation>
        <location evidence="1">Cell membrane</location>
        <topology evidence="1">Single-pass membrane protein</topology>
    </subcellularLocation>
</comment>
<evidence type="ECO:0000256" key="2">
    <source>
        <dbReference type="ARBA" id="ARBA00006742"/>
    </source>
</evidence>
<dbReference type="SMART" id="SM01323">
    <property type="entry name" value="YajC"/>
    <property type="match status" value="1"/>
</dbReference>
<keyword evidence="5 11" id="KW-0812">Transmembrane</keyword>
<keyword evidence="4" id="KW-1003">Cell membrane</keyword>
<feature type="region of interest" description="Disordered" evidence="10">
    <location>
        <begin position="101"/>
        <end position="182"/>
    </location>
</feature>
<dbReference type="GO" id="GO:0015031">
    <property type="term" value="P:protein transport"/>
    <property type="evidence" value="ECO:0007669"/>
    <property type="project" value="UniProtKB-KW"/>
</dbReference>
<keyword evidence="7 11" id="KW-1133">Transmembrane helix</keyword>
<evidence type="ECO:0000256" key="4">
    <source>
        <dbReference type="ARBA" id="ARBA00022475"/>
    </source>
</evidence>
<evidence type="ECO:0000256" key="6">
    <source>
        <dbReference type="ARBA" id="ARBA00022927"/>
    </source>
</evidence>
<dbReference type="EMBL" id="AEON01000001">
    <property type="protein sequence ID" value="EFT83823.1"/>
    <property type="molecule type" value="Genomic_DNA"/>
</dbReference>